<feature type="compositionally biased region" description="Polar residues" evidence="1">
    <location>
        <begin position="27"/>
        <end position="44"/>
    </location>
</feature>
<evidence type="ECO:0000256" key="1">
    <source>
        <dbReference type="SAM" id="MobiDB-lite"/>
    </source>
</evidence>
<keyword evidence="2" id="KW-0472">Membrane</keyword>
<evidence type="ECO:0000313" key="4">
    <source>
        <dbReference type="Proteomes" id="UP001172681"/>
    </source>
</evidence>
<sequence>MTIISTPSLDPPFTKENAIPFPPRSDSPYSTNILKSNQPESPATHTLSARLPATYHSHEDLSSNVRLKRVNPAVAGSVYEYLQNSLDVSRLNEIESLLWTVGLPKIARPLHRQLSKGRTIVLTEQADCHLVWHDTKILIKPLPEILLDHQAWEIYLNESNQTRRAACGFLLSYLWLISEQSDFQIAKAHNLLPAFVDWVAWTDFASSVYDHLHDTDTGIVKVPVSPRYWYGELRLSRLNKICRFFVALPRGDFKTLLFGYTYTYTTYQSFFERNTAWLVSLVVYIGVVLTAMQVGLTTTQLRDDSRFNLACYIFTVFSILSPLIVLGGAVHPPLNYAETNA</sequence>
<dbReference type="Proteomes" id="UP001172681">
    <property type="component" value="Unassembled WGS sequence"/>
</dbReference>
<comment type="caution">
    <text evidence="3">The sequence shown here is derived from an EMBL/GenBank/DDBJ whole genome shotgun (WGS) entry which is preliminary data.</text>
</comment>
<protein>
    <submittedName>
        <fullName evidence="3">Uncharacterized protein</fullName>
    </submittedName>
</protein>
<dbReference type="InterPro" id="IPR046536">
    <property type="entry name" value="DUF6601"/>
</dbReference>
<keyword evidence="2" id="KW-1133">Transmembrane helix</keyword>
<feature type="transmembrane region" description="Helical" evidence="2">
    <location>
        <begin position="309"/>
        <end position="330"/>
    </location>
</feature>
<name>A0AA39D2R5_9EURO</name>
<dbReference type="PANTHER" id="PTHR34414">
    <property type="entry name" value="HET DOMAIN-CONTAINING PROTEIN-RELATED"/>
    <property type="match status" value="1"/>
</dbReference>
<keyword evidence="2" id="KW-0812">Transmembrane</keyword>
<dbReference type="AlphaFoldDB" id="A0AA39D2R5"/>
<gene>
    <name evidence="3" type="ORF">H2204_002822</name>
</gene>
<feature type="region of interest" description="Disordered" evidence="1">
    <location>
        <begin position="1"/>
        <end position="44"/>
    </location>
</feature>
<accession>A0AA39D2R5</accession>
<evidence type="ECO:0000313" key="3">
    <source>
        <dbReference type="EMBL" id="KAJ9641759.1"/>
    </source>
</evidence>
<dbReference type="EMBL" id="JAPDRN010000011">
    <property type="protein sequence ID" value="KAJ9641759.1"/>
    <property type="molecule type" value="Genomic_DNA"/>
</dbReference>
<dbReference type="PANTHER" id="PTHR34414:SF1">
    <property type="entry name" value="SUBTILISIN-LIKE SERINE PROTEASE"/>
    <property type="match status" value="1"/>
</dbReference>
<proteinExistence type="predicted"/>
<keyword evidence="4" id="KW-1185">Reference proteome</keyword>
<dbReference type="Pfam" id="PF20246">
    <property type="entry name" value="DUF6601"/>
    <property type="match status" value="1"/>
</dbReference>
<reference evidence="3" key="1">
    <citation type="submission" date="2022-10" db="EMBL/GenBank/DDBJ databases">
        <title>Culturing micro-colonial fungi from biological soil crusts in the Mojave desert and describing Neophaeococcomyces mojavensis, and introducing the new genera and species Taxawa tesnikishii.</title>
        <authorList>
            <person name="Kurbessoian T."/>
            <person name="Stajich J.E."/>
        </authorList>
    </citation>
    <scope>NUCLEOTIDE SEQUENCE</scope>
    <source>
        <strain evidence="3">TK_35</strain>
    </source>
</reference>
<evidence type="ECO:0000256" key="2">
    <source>
        <dbReference type="SAM" id="Phobius"/>
    </source>
</evidence>
<organism evidence="3 4">
    <name type="scientific">Knufia peltigerae</name>
    <dbReference type="NCBI Taxonomy" id="1002370"/>
    <lineage>
        <taxon>Eukaryota</taxon>
        <taxon>Fungi</taxon>
        <taxon>Dikarya</taxon>
        <taxon>Ascomycota</taxon>
        <taxon>Pezizomycotina</taxon>
        <taxon>Eurotiomycetes</taxon>
        <taxon>Chaetothyriomycetidae</taxon>
        <taxon>Chaetothyriales</taxon>
        <taxon>Trichomeriaceae</taxon>
        <taxon>Knufia</taxon>
    </lineage>
</organism>
<feature type="transmembrane region" description="Helical" evidence="2">
    <location>
        <begin position="276"/>
        <end position="297"/>
    </location>
</feature>